<evidence type="ECO:0000256" key="3">
    <source>
        <dbReference type="ARBA" id="ARBA00022989"/>
    </source>
</evidence>
<evidence type="ECO:0000313" key="6">
    <source>
        <dbReference type="EMBL" id="QTD53208.1"/>
    </source>
</evidence>
<proteinExistence type="predicted"/>
<keyword evidence="4 5" id="KW-0472">Membrane</keyword>
<dbReference type="Proteomes" id="UP000663929">
    <property type="component" value="Chromosome"/>
</dbReference>
<dbReference type="EMBL" id="CP071793">
    <property type="protein sequence ID" value="QTD53208.1"/>
    <property type="molecule type" value="Genomic_DNA"/>
</dbReference>
<comment type="subcellular location">
    <subcellularLocation>
        <location evidence="1">Membrane</location>
        <topology evidence="1">Multi-pass membrane protein</topology>
    </subcellularLocation>
</comment>
<keyword evidence="3 5" id="KW-1133">Transmembrane helix</keyword>
<evidence type="ECO:0000256" key="4">
    <source>
        <dbReference type="ARBA" id="ARBA00023136"/>
    </source>
</evidence>
<protein>
    <recommendedName>
        <fullName evidence="8">Methyltransferase</fullName>
    </recommendedName>
</protein>
<keyword evidence="2 5" id="KW-0812">Transmembrane</keyword>
<evidence type="ECO:0000313" key="7">
    <source>
        <dbReference type="Proteomes" id="UP000663929"/>
    </source>
</evidence>
<evidence type="ECO:0000256" key="5">
    <source>
        <dbReference type="SAM" id="Phobius"/>
    </source>
</evidence>
<dbReference type="GO" id="GO:0004671">
    <property type="term" value="F:protein C-terminal S-isoprenylcysteine carboxyl O-methyltransferase activity"/>
    <property type="evidence" value="ECO:0007669"/>
    <property type="project" value="InterPro"/>
</dbReference>
<dbReference type="Pfam" id="PF04140">
    <property type="entry name" value="ICMT"/>
    <property type="match status" value="1"/>
</dbReference>
<evidence type="ECO:0008006" key="8">
    <source>
        <dbReference type="Google" id="ProtNLM"/>
    </source>
</evidence>
<keyword evidence="7" id="KW-1185">Reference proteome</keyword>
<dbReference type="PANTHER" id="PTHR43847:SF1">
    <property type="entry name" value="BLL3993 PROTEIN"/>
    <property type="match status" value="1"/>
</dbReference>
<feature type="transmembrane region" description="Helical" evidence="5">
    <location>
        <begin position="130"/>
        <end position="156"/>
    </location>
</feature>
<evidence type="ECO:0000256" key="1">
    <source>
        <dbReference type="ARBA" id="ARBA00004141"/>
    </source>
</evidence>
<dbReference type="InterPro" id="IPR007269">
    <property type="entry name" value="ICMT_MeTrfase"/>
</dbReference>
<gene>
    <name evidence="6" type="ORF">J3U87_12190</name>
</gene>
<evidence type="ECO:0000256" key="2">
    <source>
        <dbReference type="ARBA" id="ARBA00022692"/>
    </source>
</evidence>
<reference evidence="6" key="1">
    <citation type="submission" date="2021-03" db="EMBL/GenBank/DDBJ databases">
        <title>Acanthopleuribacteraceae sp. M133.</title>
        <authorList>
            <person name="Wang G."/>
        </authorList>
    </citation>
    <scope>NUCLEOTIDE SEQUENCE</scope>
    <source>
        <strain evidence="6">M133</strain>
    </source>
</reference>
<sequence>MPELTPEAKAYLGFLGVIALLRLGELVISKRNWRHHVVHERHMLTERVFPFMVLLHLSMFALLPLELILRRPGFGGPVSWIALVLTGLALALRFWTLRTMGRSWNVRVVFGDTYPIVDNGPYRFIRHPNYLVVVLELLCVPLIFKLYFSAAFLSLINALVLRVRIRDEESVLARNPEWVARMAHKPRFLPGLGSGSGS</sequence>
<dbReference type="Gene3D" id="1.20.120.1630">
    <property type="match status" value="1"/>
</dbReference>
<dbReference type="InterPro" id="IPR052527">
    <property type="entry name" value="Metal_cation-efflux_comp"/>
</dbReference>
<dbReference type="GO" id="GO:0016020">
    <property type="term" value="C:membrane"/>
    <property type="evidence" value="ECO:0007669"/>
    <property type="project" value="UniProtKB-SubCell"/>
</dbReference>
<dbReference type="PANTHER" id="PTHR43847">
    <property type="entry name" value="BLL3993 PROTEIN"/>
    <property type="match status" value="1"/>
</dbReference>
<dbReference type="AlphaFoldDB" id="A0A8A4TVL2"/>
<accession>A0A8A4TVL2</accession>
<feature type="transmembrane region" description="Helical" evidence="5">
    <location>
        <begin position="12"/>
        <end position="28"/>
    </location>
</feature>
<feature type="transmembrane region" description="Helical" evidence="5">
    <location>
        <begin position="48"/>
        <end position="65"/>
    </location>
</feature>
<name>A0A8A4TVL2_SULCO</name>
<organism evidence="6 7">
    <name type="scientific">Sulfidibacter corallicola</name>
    <dbReference type="NCBI Taxonomy" id="2818388"/>
    <lineage>
        <taxon>Bacteria</taxon>
        <taxon>Pseudomonadati</taxon>
        <taxon>Acidobacteriota</taxon>
        <taxon>Holophagae</taxon>
        <taxon>Acanthopleuribacterales</taxon>
        <taxon>Acanthopleuribacteraceae</taxon>
        <taxon>Sulfidibacter</taxon>
    </lineage>
</organism>
<dbReference type="RefSeq" id="WP_237383308.1">
    <property type="nucleotide sequence ID" value="NZ_CP071793.1"/>
</dbReference>
<dbReference type="KEGG" id="scor:J3U87_12190"/>
<feature type="transmembrane region" description="Helical" evidence="5">
    <location>
        <begin position="77"/>
        <end position="95"/>
    </location>
</feature>